<dbReference type="Gene3D" id="1.20.1730.10">
    <property type="entry name" value="Sodium/glucose cotransporter"/>
    <property type="match status" value="1"/>
</dbReference>
<dbReference type="GO" id="GO:0005886">
    <property type="term" value="C:plasma membrane"/>
    <property type="evidence" value="ECO:0007669"/>
    <property type="project" value="UniProtKB-SubCell"/>
</dbReference>
<evidence type="ECO:0000256" key="7">
    <source>
        <dbReference type="ARBA" id="ARBA00023053"/>
    </source>
</evidence>
<protein>
    <submittedName>
        <fullName evidence="16">SLC5A6</fullName>
    </submittedName>
</protein>
<dbReference type="GO" id="GO:0015293">
    <property type="term" value="F:symporter activity"/>
    <property type="evidence" value="ECO:0007669"/>
    <property type="project" value="TreeGrafter"/>
</dbReference>
<dbReference type="NCBIfam" id="TIGR00813">
    <property type="entry name" value="sss"/>
    <property type="match status" value="1"/>
</dbReference>
<dbReference type="GO" id="GO:0098660">
    <property type="term" value="P:inorganic ion transmembrane transport"/>
    <property type="evidence" value="ECO:0007669"/>
    <property type="project" value="UniProtKB-ARBA"/>
</dbReference>
<evidence type="ECO:0000256" key="10">
    <source>
        <dbReference type="ARBA" id="ARBA00023180"/>
    </source>
</evidence>
<evidence type="ECO:0000256" key="1">
    <source>
        <dbReference type="ARBA" id="ARBA00004651"/>
    </source>
</evidence>
<feature type="transmembrane region" description="Helical" evidence="15">
    <location>
        <begin position="185"/>
        <end position="210"/>
    </location>
</feature>
<comment type="similarity">
    <text evidence="2 13">Belongs to the sodium:solute symporter (SSF) (TC 2.A.21) family.</text>
</comment>
<feature type="transmembrane region" description="Helical" evidence="15">
    <location>
        <begin position="420"/>
        <end position="443"/>
    </location>
</feature>
<reference evidence="16" key="1">
    <citation type="submission" date="2021-01" db="EMBL/GenBank/DDBJ databases">
        <authorList>
            <person name="Li R."/>
            <person name="Bekaert M."/>
        </authorList>
    </citation>
    <scope>NUCLEOTIDE SEQUENCE</scope>
    <source>
        <strain evidence="16">Farmed</strain>
    </source>
</reference>
<dbReference type="AlphaFoldDB" id="A0A812D9C5"/>
<dbReference type="InterPro" id="IPR038377">
    <property type="entry name" value="Na/Glc_symporter_sf"/>
</dbReference>
<feature type="transmembrane region" description="Helical" evidence="15">
    <location>
        <begin position="31"/>
        <end position="53"/>
    </location>
</feature>
<feature type="transmembrane region" description="Helical" evidence="15">
    <location>
        <begin position="65"/>
        <end position="84"/>
    </location>
</feature>
<keyword evidence="11" id="KW-0739">Sodium transport</keyword>
<evidence type="ECO:0000256" key="3">
    <source>
        <dbReference type="ARBA" id="ARBA00022448"/>
    </source>
</evidence>
<organism evidence="16 17">
    <name type="scientific">Acanthosepion pharaonis</name>
    <name type="common">Pharaoh cuttlefish</name>
    <name type="synonym">Sepia pharaonis</name>
    <dbReference type="NCBI Taxonomy" id="158019"/>
    <lineage>
        <taxon>Eukaryota</taxon>
        <taxon>Metazoa</taxon>
        <taxon>Spiralia</taxon>
        <taxon>Lophotrochozoa</taxon>
        <taxon>Mollusca</taxon>
        <taxon>Cephalopoda</taxon>
        <taxon>Coleoidea</taxon>
        <taxon>Decapodiformes</taxon>
        <taxon>Sepiida</taxon>
        <taxon>Sepiina</taxon>
        <taxon>Sepiidae</taxon>
        <taxon>Acanthosepion</taxon>
    </lineage>
</organism>
<feature type="compositionally biased region" description="Polar residues" evidence="14">
    <location>
        <begin position="498"/>
        <end position="510"/>
    </location>
</feature>
<evidence type="ECO:0000256" key="8">
    <source>
        <dbReference type="ARBA" id="ARBA00023065"/>
    </source>
</evidence>
<comment type="caution">
    <text evidence="16">The sequence shown here is derived from an EMBL/GenBank/DDBJ whole genome shotgun (WGS) entry which is preliminary data.</text>
</comment>
<evidence type="ECO:0000256" key="2">
    <source>
        <dbReference type="ARBA" id="ARBA00006434"/>
    </source>
</evidence>
<evidence type="ECO:0000256" key="14">
    <source>
        <dbReference type="SAM" id="MobiDB-lite"/>
    </source>
</evidence>
<evidence type="ECO:0000256" key="9">
    <source>
        <dbReference type="ARBA" id="ARBA00023136"/>
    </source>
</evidence>
<keyword evidence="8" id="KW-0406">Ion transport</keyword>
<dbReference type="OrthoDB" id="6132759at2759"/>
<keyword evidence="6 15" id="KW-1133">Transmembrane helix</keyword>
<feature type="transmembrane region" description="Helical" evidence="15">
    <location>
        <begin position="289"/>
        <end position="309"/>
    </location>
</feature>
<evidence type="ECO:0000256" key="15">
    <source>
        <dbReference type="SAM" id="Phobius"/>
    </source>
</evidence>
<keyword evidence="3" id="KW-0813">Transport</keyword>
<evidence type="ECO:0000256" key="11">
    <source>
        <dbReference type="ARBA" id="ARBA00023201"/>
    </source>
</evidence>
<feature type="transmembrane region" description="Helical" evidence="15">
    <location>
        <begin position="246"/>
        <end position="269"/>
    </location>
</feature>
<evidence type="ECO:0000256" key="13">
    <source>
        <dbReference type="RuleBase" id="RU362091"/>
    </source>
</evidence>
<evidence type="ECO:0000256" key="12">
    <source>
        <dbReference type="ARBA" id="ARBA00036099"/>
    </source>
</evidence>
<dbReference type="PANTHER" id="PTHR42985">
    <property type="entry name" value="SODIUM-COUPLED MONOCARBOXYLATE TRANSPORTER"/>
    <property type="match status" value="1"/>
</dbReference>
<accession>A0A812D9C5</accession>
<evidence type="ECO:0000313" key="17">
    <source>
        <dbReference type="Proteomes" id="UP000597762"/>
    </source>
</evidence>
<dbReference type="PROSITE" id="PS50283">
    <property type="entry name" value="NA_SOLUT_SYMP_3"/>
    <property type="match status" value="1"/>
</dbReference>
<dbReference type="CDD" id="cd11492">
    <property type="entry name" value="SLC5sbd_NIS-SMVT"/>
    <property type="match status" value="1"/>
</dbReference>
<feature type="transmembrane region" description="Helical" evidence="15">
    <location>
        <begin position="315"/>
        <end position="339"/>
    </location>
</feature>
<keyword evidence="9 15" id="KW-0472">Membrane</keyword>
<keyword evidence="17" id="KW-1185">Reference proteome</keyword>
<sequence>MFLAAYVYIPILYRLHITSVYEYLEKRFCKGVRLLGSTVYCTMMIMYMSIVLYGPSLALNAVTGFTLWGAVVTVGAVCTFYTSLGGMKAVMWTDSFQTIMMIIGLLIVLIKGSMEVGGFGNAWNLASENGRIKFGETSLDPRVRHTVWTFLIGGSFLWTSIYGTNQAQAQRMFSLPSVKKAQIAIWLNFPCLLIILYLCGMIGVVMYAFYSKCDPITFGLISASDQMVPLFVMDTLSHLPGIPGMFLASIFSGTLSSVATGMNSISAVILQDFLRPYCLKGLSEKKATLVSRILAIFLGLLCLVMTYGVSKLGGILQAALALYGCLSAPMLGVFSLGMLFPWSNKWGAYSGTLSSIAIMTWVSVSHYESKIKPPMSPISVEQCNWNLTLDNTLGRYSIANETEEYIYPTGLDGLYNVSYLWYNVFAVFIVIIVGMIVSFATGFQDPKQVDPKLICPIFDILCPYLPEKFREKLHFGVNHKDKYDDEPATTDPVLLSDNPKTNNSSADVVS</sequence>
<evidence type="ECO:0000256" key="4">
    <source>
        <dbReference type="ARBA" id="ARBA00022475"/>
    </source>
</evidence>
<comment type="catalytic activity">
    <reaction evidence="12">
        <text>iodide(out) + 2 Na(+)(out) = iodide(in) + 2 Na(+)(in)</text>
        <dbReference type="Rhea" id="RHEA:71207"/>
        <dbReference type="ChEBI" id="CHEBI:16382"/>
        <dbReference type="ChEBI" id="CHEBI:29101"/>
    </reaction>
</comment>
<evidence type="ECO:0000256" key="5">
    <source>
        <dbReference type="ARBA" id="ARBA00022692"/>
    </source>
</evidence>
<gene>
    <name evidence="16" type="ORF">SPHA_48497</name>
</gene>
<feature type="transmembrane region" description="Helical" evidence="15">
    <location>
        <begin position="346"/>
        <end position="367"/>
    </location>
</feature>
<evidence type="ECO:0000256" key="6">
    <source>
        <dbReference type="ARBA" id="ARBA00022989"/>
    </source>
</evidence>
<dbReference type="PANTHER" id="PTHR42985:SF2">
    <property type="entry name" value="SODIUM-DEPENDENT MULTIVITAMIN TRANSPORTER"/>
    <property type="match status" value="1"/>
</dbReference>
<dbReference type="InterPro" id="IPR051163">
    <property type="entry name" value="Sodium:Solute_Symporter_SSF"/>
</dbReference>
<proteinExistence type="inferred from homology"/>
<evidence type="ECO:0000313" key="16">
    <source>
        <dbReference type="EMBL" id="CAE1290952.1"/>
    </source>
</evidence>
<dbReference type="PROSITE" id="PS00456">
    <property type="entry name" value="NA_SOLUT_SYMP_1"/>
    <property type="match status" value="1"/>
</dbReference>
<dbReference type="GO" id="GO:0015075">
    <property type="term" value="F:monoatomic ion transmembrane transporter activity"/>
    <property type="evidence" value="ECO:0007669"/>
    <property type="project" value="UniProtKB-ARBA"/>
</dbReference>
<dbReference type="EMBL" id="CAHIKZ030002704">
    <property type="protein sequence ID" value="CAE1290952.1"/>
    <property type="molecule type" value="Genomic_DNA"/>
</dbReference>
<comment type="subcellular location">
    <subcellularLocation>
        <location evidence="1">Cell membrane</location>
        <topology evidence="1">Multi-pass membrane protein</topology>
    </subcellularLocation>
</comment>
<name>A0A812D9C5_ACAPH</name>
<feature type="transmembrane region" description="Helical" evidence="15">
    <location>
        <begin position="147"/>
        <end position="164"/>
    </location>
</feature>
<dbReference type="Pfam" id="PF00474">
    <property type="entry name" value="SSF"/>
    <property type="match status" value="1"/>
</dbReference>
<keyword evidence="4" id="KW-1003">Cell membrane</keyword>
<keyword evidence="10" id="KW-0325">Glycoprotein</keyword>
<dbReference type="Proteomes" id="UP000597762">
    <property type="component" value="Unassembled WGS sequence"/>
</dbReference>
<feature type="region of interest" description="Disordered" evidence="14">
    <location>
        <begin position="484"/>
        <end position="510"/>
    </location>
</feature>
<dbReference type="InterPro" id="IPR001734">
    <property type="entry name" value="Na/solute_symporter"/>
</dbReference>
<dbReference type="InterPro" id="IPR018212">
    <property type="entry name" value="Na/solute_symporter_CS"/>
</dbReference>
<dbReference type="GO" id="GO:0006814">
    <property type="term" value="P:sodium ion transport"/>
    <property type="evidence" value="ECO:0007669"/>
    <property type="project" value="UniProtKB-KW"/>
</dbReference>
<keyword evidence="7" id="KW-0915">Sodium</keyword>
<feature type="transmembrane region" description="Helical" evidence="15">
    <location>
        <begin position="96"/>
        <end position="114"/>
    </location>
</feature>
<keyword evidence="5 15" id="KW-0812">Transmembrane</keyword>